<dbReference type="PANTHER" id="PTHR45615:SF27">
    <property type="entry name" value="MYOSIN HEAVY CHAIN, MUSCLE"/>
    <property type="match status" value="1"/>
</dbReference>
<proteinExistence type="predicted"/>
<gene>
    <name evidence="7" type="ORF">Y1Q_0007317</name>
</gene>
<dbReference type="EMBL" id="AKHW03000635">
    <property type="protein sequence ID" value="KYO45002.1"/>
    <property type="molecule type" value="Genomic_DNA"/>
</dbReference>
<dbReference type="STRING" id="8496.A0A151P7J6"/>
<evidence type="ECO:0000256" key="3">
    <source>
        <dbReference type="ARBA" id="ARBA00023054"/>
    </source>
</evidence>
<dbReference type="Gene3D" id="1.20.5.340">
    <property type="match status" value="3"/>
</dbReference>
<reference evidence="7 8" key="1">
    <citation type="journal article" date="2012" name="Genome Biol.">
        <title>Sequencing three crocodilian genomes to illuminate the evolution of archosaurs and amniotes.</title>
        <authorList>
            <person name="St John J.A."/>
            <person name="Braun E.L."/>
            <person name="Isberg S.R."/>
            <person name="Miles L.G."/>
            <person name="Chong A.Y."/>
            <person name="Gongora J."/>
            <person name="Dalzell P."/>
            <person name="Moran C."/>
            <person name="Bed'hom B."/>
            <person name="Abzhanov A."/>
            <person name="Burgess S.C."/>
            <person name="Cooksey A.M."/>
            <person name="Castoe T.A."/>
            <person name="Crawford N.G."/>
            <person name="Densmore L.D."/>
            <person name="Drew J.C."/>
            <person name="Edwards S.V."/>
            <person name="Faircloth B.C."/>
            <person name="Fujita M.K."/>
            <person name="Greenwold M.J."/>
            <person name="Hoffmann F.G."/>
            <person name="Howard J.M."/>
            <person name="Iguchi T."/>
            <person name="Janes D.E."/>
            <person name="Khan S.Y."/>
            <person name="Kohno S."/>
            <person name="de Koning A.J."/>
            <person name="Lance S.L."/>
            <person name="McCarthy F.M."/>
            <person name="McCormack J.E."/>
            <person name="Merchant M.E."/>
            <person name="Peterson D.G."/>
            <person name="Pollock D.D."/>
            <person name="Pourmand N."/>
            <person name="Raney B.J."/>
            <person name="Roessler K.A."/>
            <person name="Sanford J.R."/>
            <person name="Sawyer R.H."/>
            <person name="Schmidt C.J."/>
            <person name="Triplett E.W."/>
            <person name="Tuberville T.D."/>
            <person name="Venegas-Anaya M."/>
            <person name="Howard J.T."/>
            <person name="Jarvis E.D."/>
            <person name="Guillette L.J.Jr."/>
            <person name="Glenn T.C."/>
            <person name="Green R.E."/>
            <person name="Ray D.A."/>
        </authorList>
    </citation>
    <scope>NUCLEOTIDE SEQUENCE [LARGE SCALE GENOMIC DNA]</scope>
    <source>
        <strain evidence="7">KSC_2009_1</strain>
    </source>
</reference>
<evidence type="ECO:0000256" key="1">
    <source>
        <dbReference type="ARBA" id="ARBA00022741"/>
    </source>
</evidence>
<evidence type="ECO:0000256" key="2">
    <source>
        <dbReference type="ARBA" id="ARBA00022840"/>
    </source>
</evidence>
<dbReference type="Proteomes" id="UP000050525">
    <property type="component" value="Unassembled WGS sequence"/>
</dbReference>
<dbReference type="SUPFAM" id="SSF90257">
    <property type="entry name" value="Myosin rod fragments"/>
    <property type="match status" value="3"/>
</dbReference>
<feature type="coiled-coil region" evidence="5">
    <location>
        <begin position="249"/>
        <end position="389"/>
    </location>
</feature>
<evidence type="ECO:0000256" key="4">
    <source>
        <dbReference type="ARBA" id="ARBA00023203"/>
    </source>
</evidence>
<dbReference type="GO" id="GO:0000146">
    <property type="term" value="F:microfilament motor activity"/>
    <property type="evidence" value="ECO:0007669"/>
    <property type="project" value="TreeGrafter"/>
</dbReference>
<sequence>MKFQFEAKIKELNERLEDDEEMNTELTDKKRKLEDECSELKKDIDDIELTLAKFEKEKHATENKVKNVTEEMAVLDETTVKLTKEKKALQEAHQQVLDDLQVVEDKVSTLTKAKTKLEQQVDDVSMLYTREESGLQHKATVAALRKKHADSTAELMEQTDNLQRVKQKLEKEKSEMKMETDDLASNLETVIKAKANLEKMCRTLEDQLSERKAKFENQRHVNDLMMQRAHLQADSGQSSRQLEEKESIMSQLSRSKQAFTQQIEGLKRQLEEEVEAKNALAHGLQSACHDCDLLREEYEEEQETKKEIADVIEQIAENGKTIHELEKVKKQVEVEKCDMQMALEEAVNTSLINTKKKLEMDIVQIQSEIEDAIKDAKNAEENAKKAITDAAMMAEVLKKEQDIKAHLERMKKNMDQTVKDMQLCLDETEQLALKGGKKQIQKMEARVCVRQRCTTFNY</sequence>
<evidence type="ECO:0000313" key="7">
    <source>
        <dbReference type="EMBL" id="KYO45002.1"/>
    </source>
</evidence>
<accession>A0A151P7J6</accession>
<dbReference type="GO" id="GO:0051015">
    <property type="term" value="F:actin filament binding"/>
    <property type="evidence" value="ECO:0007669"/>
    <property type="project" value="TreeGrafter"/>
</dbReference>
<dbReference type="InterPro" id="IPR014751">
    <property type="entry name" value="XRCC4-like_C"/>
</dbReference>
<dbReference type="GO" id="GO:0016460">
    <property type="term" value="C:myosin II complex"/>
    <property type="evidence" value="ECO:0007669"/>
    <property type="project" value="TreeGrafter"/>
</dbReference>
<dbReference type="PANTHER" id="PTHR45615">
    <property type="entry name" value="MYOSIN HEAVY CHAIN, NON-MUSCLE"/>
    <property type="match status" value="1"/>
</dbReference>
<feature type="coiled-coil region" evidence="5">
    <location>
        <begin position="148"/>
        <end position="214"/>
    </location>
</feature>
<keyword evidence="3 5" id="KW-0175">Coiled coil</keyword>
<evidence type="ECO:0000256" key="5">
    <source>
        <dbReference type="SAM" id="Coils"/>
    </source>
</evidence>
<dbReference type="GO" id="GO:0005737">
    <property type="term" value="C:cytoplasm"/>
    <property type="evidence" value="ECO:0007669"/>
    <property type="project" value="TreeGrafter"/>
</dbReference>
<dbReference type="GO" id="GO:0032982">
    <property type="term" value="C:myosin filament"/>
    <property type="evidence" value="ECO:0007669"/>
    <property type="project" value="TreeGrafter"/>
</dbReference>
<keyword evidence="4" id="KW-0009">Actin-binding</keyword>
<dbReference type="GO" id="GO:0005524">
    <property type="term" value="F:ATP binding"/>
    <property type="evidence" value="ECO:0007669"/>
    <property type="project" value="UniProtKB-KW"/>
</dbReference>
<feature type="domain" description="Myosin tail" evidence="6">
    <location>
        <begin position="129"/>
        <end position="314"/>
    </location>
</feature>
<dbReference type="InterPro" id="IPR002928">
    <property type="entry name" value="Myosin_tail"/>
</dbReference>
<organism evidence="7 8">
    <name type="scientific">Alligator mississippiensis</name>
    <name type="common">American alligator</name>
    <dbReference type="NCBI Taxonomy" id="8496"/>
    <lineage>
        <taxon>Eukaryota</taxon>
        <taxon>Metazoa</taxon>
        <taxon>Chordata</taxon>
        <taxon>Craniata</taxon>
        <taxon>Vertebrata</taxon>
        <taxon>Euteleostomi</taxon>
        <taxon>Archelosauria</taxon>
        <taxon>Archosauria</taxon>
        <taxon>Crocodylia</taxon>
        <taxon>Alligatoridae</taxon>
        <taxon>Alligatorinae</taxon>
        <taxon>Alligator</taxon>
    </lineage>
</organism>
<feature type="coiled-coil region" evidence="5">
    <location>
        <begin position="2"/>
        <end position="120"/>
    </location>
</feature>
<dbReference type="Gene3D" id="1.20.5.370">
    <property type="match status" value="1"/>
</dbReference>
<keyword evidence="8" id="KW-1185">Reference proteome</keyword>
<comment type="caution">
    <text evidence="7">The sequence shown here is derived from an EMBL/GenBank/DDBJ whole genome shotgun (WGS) entry which is preliminary data.</text>
</comment>
<evidence type="ECO:0000313" key="8">
    <source>
        <dbReference type="Proteomes" id="UP000050525"/>
    </source>
</evidence>
<keyword evidence="2" id="KW-0067">ATP-binding</keyword>
<dbReference type="Pfam" id="PF01576">
    <property type="entry name" value="Myosin_tail_1"/>
    <property type="match status" value="1"/>
</dbReference>
<keyword evidence="1" id="KW-0547">Nucleotide-binding</keyword>
<evidence type="ECO:0000259" key="6">
    <source>
        <dbReference type="Pfam" id="PF01576"/>
    </source>
</evidence>
<name>A0A151P7J6_ALLMI</name>
<protein>
    <recommendedName>
        <fullName evidence="6">Myosin tail domain-containing protein</fullName>
    </recommendedName>
</protein>
<dbReference type="AlphaFoldDB" id="A0A151P7J6"/>
<dbReference type="FunFam" id="1.20.5.340:FF:000013">
    <property type="entry name" value="Myosin heavy chain"/>
    <property type="match status" value="1"/>
</dbReference>